<dbReference type="RefSeq" id="WP_345175216.1">
    <property type="nucleotide sequence ID" value="NZ_BAABFQ010000005.1"/>
</dbReference>
<dbReference type="Gene3D" id="3.60.10.10">
    <property type="entry name" value="Endonuclease/exonuclease/phosphatase"/>
    <property type="match status" value="1"/>
</dbReference>
<organism evidence="2 3">
    <name type="scientific">Nocardioides caricicola</name>
    <dbReference type="NCBI Taxonomy" id="634770"/>
    <lineage>
        <taxon>Bacteria</taxon>
        <taxon>Bacillati</taxon>
        <taxon>Actinomycetota</taxon>
        <taxon>Actinomycetes</taxon>
        <taxon>Propionibacteriales</taxon>
        <taxon>Nocardioidaceae</taxon>
        <taxon>Nocardioides</taxon>
    </lineage>
</organism>
<keyword evidence="2" id="KW-0540">Nuclease</keyword>
<protein>
    <submittedName>
        <fullName evidence="2">Endonuclease/exonuclease/phosphatase family protein</fullName>
    </submittedName>
</protein>
<feature type="signal peptide" evidence="1">
    <location>
        <begin position="1"/>
        <end position="22"/>
    </location>
</feature>
<keyword evidence="2" id="KW-0378">Hydrolase</keyword>
<feature type="chain" id="PRO_5046635369" evidence="1">
    <location>
        <begin position="23"/>
        <end position="450"/>
    </location>
</feature>
<dbReference type="SUPFAM" id="SSF56219">
    <property type="entry name" value="DNase I-like"/>
    <property type="match status" value="1"/>
</dbReference>
<keyword evidence="1" id="KW-0732">Signal</keyword>
<name>A0ABW0N4M8_9ACTN</name>
<keyword evidence="2" id="KW-0255">Endonuclease</keyword>
<evidence type="ECO:0000313" key="3">
    <source>
        <dbReference type="Proteomes" id="UP001595956"/>
    </source>
</evidence>
<reference evidence="3" key="1">
    <citation type="journal article" date="2019" name="Int. J. Syst. Evol. Microbiol.">
        <title>The Global Catalogue of Microorganisms (GCM) 10K type strain sequencing project: providing services to taxonomists for standard genome sequencing and annotation.</title>
        <authorList>
            <consortium name="The Broad Institute Genomics Platform"/>
            <consortium name="The Broad Institute Genome Sequencing Center for Infectious Disease"/>
            <person name="Wu L."/>
            <person name="Ma J."/>
        </authorList>
    </citation>
    <scope>NUCLEOTIDE SEQUENCE [LARGE SCALE GENOMIC DNA]</scope>
    <source>
        <strain evidence="3">KACC 13778</strain>
    </source>
</reference>
<accession>A0ABW0N4M8</accession>
<evidence type="ECO:0000313" key="2">
    <source>
        <dbReference type="EMBL" id="MFC5494892.1"/>
    </source>
</evidence>
<sequence>MRRRLFAAGAAVLTALAGVALAPVPAGAGDRVPGAVSSDPGGVPPASDLRMVQANIYTGLSPERFQADVRRVLKVQPDFVTYNEVPFRNDAVMAPDGYGIYRDMTDRFTAATPVAWREDRWTPIAQGSWKISNWRGKPPGKVVELGRRWANWVTFQGVDGRVLSVVSVHVAPVTKGMPDLLRRSMTRLELLVDRLEAAGPVLVGGDFNVAYTGPRYPRDILSRSGLIPTYDNLASHFSTGDHHGYTIDYVFGTHADELPPVNHYPIELKSDHDAVVAEFAWTVDAPTDTTIVSNDPAGTRPERRAALNTLLAGIQAAEPGAQIALATASLEFPAVSRQLALALGRGVHVRVITASAEPTPTEKRLTKAVADSGDTRSSVRRCNASCRSSWTSAGLPRTLMMVSDTAGSWTTRFDVARKLGKALVSSPSQVTVRVGSIALEDGEQLLESIS</sequence>
<proteinExistence type="predicted"/>
<dbReference type="InterPro" id="IPR036691">
    <property type="entry name" value="Endo/exonu/phosph_ase_sf"/>
</dbReference>
<dbReference type="GO" id="GO:0004519">
    <property type="term" value="F:endonuclease activity"/>
    <property type="evidence" value="ECO:0007669"/>
    <property type="project" value="UniProtKB-KW"/>
</dbReference>
<evidence type="ECO:0000256" key="1">
    <source>
        <dbReference type="SAM" id="SignalP"/>
    </source>
</evidence>
<gene>
    <name evidence="2" type="ORF">ACFPKY_17405</name>
</gene>
<keyword evidence="3" id="KW-1185">Reference proteome</keyword>
<dbReference type="EMBL" id="JBHSMD010000006">
    <property type="protein sequence ID" value="MFC5494892.1"/>
    <property type="molecule type" value="Genomic_DNA"/>
</dbReference>
<dbReference type="Proteomes" id="UP001595956">
    <property type="component" value="Unassembled WGS sequence"/>
</dbReference>
<comment type="caution">
    <text evidence="2">The sequence shown here is derived from an EMBL/GenBank/DDBJ whole genome shotgun (WGS) entry which is preliminary data.</text>
</comment>